<reference evidence="1" key="1">
    <citation type="submission" date="2021-05" db="EMBL/GenBank/DDBJ databases">
        <authorList>
            <person name="Alioto T."/>
            <person name="Alioto T."/>
            <person name="Gomez Garrido J."/>
        </authorList>
    </citation>
    <scope>NUCLEOTIDE SEQUENCE</scope>
</reference>
<sequence>MFKTHRRDISGKWEFIFRISVRTGKVIFKHPFRSVSSGKDYRRICASSPEKKEIQLSRVGYFSGIRGIVASQIFNFLKWDISLGSEGLLPCRCLTLFSGIFPLDQRDCYQADF</sequence>
<dbReference type="EMBL" id="HBUF01627585">
    <property type="protein sequence ID" value="CAG6782495.1"/>
    <property type="molecule type" value="Transcribed_RNA"/>
</dbReference>
<organism evidence="1">
    <name type="scientific">Cacopsylla melanoneura</name>
    <dbReference type="NCBI Taxonomy" id="428564"/>
    <lineage>
        <taxon>Eukaryota</taxon>
        <taxon>Metazoa</taxon>
        <taxon>Ecdysozoa</taxon>
        <taxon>Arthropoda</taxon>
        <taxon>Hexapoda</taxon>
        <taxon>Insecta</taxon>
        <taxon>Pterygota</taxon>
        <taxon>Neoptera</taxon>
        <taxon>Paraneoptera</taxon>
        <taxon>Hemiptera</taxon>
        <taxon>Sternorrhyncha</taxon>
        <taxon>Psylloidea</taxon>
        <taxon>Psyllidae</taxon>
        <taxon>Psyllinae</taxon>
        <taxon>Cacopsylla</taxon>
    </lineage>
</organism>
<dbReference type="AlphaFoldDB" id="A0A8D9BCR8"/>
<name>A0A8D9BCR8_9HEMI</name>
<protein>
    <submittedName>
        <fullName evidence="1">Uncharacterized protein</fullName>
    </submittedName>
</protein>
<evidence type="ECO:0000313" key="1">
    <source>
        <dbReference type="EMBL" id="CAG6782495.1"/>
    </source>
</evidence>
<proteinExistence type="predicted"/>
<accession>A0A8D9BCR8</accession>